<dbReference type="GO" id="GO:0006145">
    <property type="term" value="P:purine nucleobase catabolic process"/>
    <property type="evidence" value="ECO:0007669"/>
    <property type="project" value="TreeGrafter"/>
</dbReference>
<dbReference type="SUPFAM" id="SSF51338">
    <property type="entry name" value="Composite domain of metallo-dependent hydrolases"/>
    <property type="match status" value="1"/>
</dbReference>
<evidence type="ECO:0000313" key="3">
    <source>
        <dbReference type="EMBL" id="CAG9330862.1"/>
    </source>
</evidence>
<dbReference type="Pfam" id="PF01979">
    <property type="entry name" value="Amidohydro_1"/>
    <property type="match status" value="1"/>
</dbReference>
<feature type="domain" description="Amidohydrolase-related" evidence="2">
    <location>
        <begin position="577"/>
        <end position="646"/>
    </location>
</feature>
<evidence type="ECO:0000313" key="4">
    <source>
        <dbReference type="Proteomes" id="UP001162131"/>
    </source>
</evidence>
<dbReference type="InterPro" id="IPR050138">
    <property type="entry name" value="DHOase/Allantoinase_Hydrolase"/>
</dbReference>
<feature type="region of interest" description="Disordered" evidence="1">
    <location>
        <begin position="362"/>
        <end position="381"/>
    </location>
</feature>
<dbReference type="GO" id="GO:0005737">
    <property type="term" value="C:cytoplasm"/>
    <property type="evidence" value="ECO:0007669"/>
    <property type="project" value="TreeGrafter"/>
</dbReference>
<dbReference type="PANTHER" id="PTHR43668">
    <property type="entry name" value="ALLANTOINASE"/>
    <property type="match status" value="1"/>
</dbReference>
<keyword evidence="4" id="KW-1185">Reference proteome</keyword>
<proteinExistence type="predicted"/>
<reference evidence="3" key="1">
    <citation type="submission" date="2021-09" db="EMBL/GenBank/DDBJ databases">
        <authorList>
            <consortium name="AG Swart"/>
            <person name="Singh M."/>
            <person name="Singh A."/>
            <person name="Seah K."/>
            <person name="Emmerich C."/>
        </authorList>
    </citation>
    <scope>NUCLEOTIDE SEQUENCE</scope>
    <source>
        <strain evidence="3">ATCC30299</strain>
    </source>
</reference>
<dbReference type="GO" id="GO:0004038">
    <property type="term" value="F:allantoinase activity"/>
    <property type="evidence" value="ECO:0007669"/>
    <property type="project" value="TreeGrafter"/>
</dbReference>
<gene>
    <name evidence="3" type="ORF">BSTOLATCC_MIC52272</name>
</gene>
<organism evidence="3 4">
    <name type="scientific">Blepharisma stoltei</name>
    <dbReference type="NCBI Taxonomy" id="1481888"/>
    <lineage>
        <taxon>Eukaryota</taxon>
        <taxon>Sar</taxon>
        <taxon>Alveolata</taxon>
        <taxon>Ciliophora</taxon>
        <taxon>Postciliodesmatophora</taxon>
        <taxon>Heterotrichea</taxon>
        <taxon>Heterotrichida</taxon>
        <taxon>Blepharismidae</taxon>
        <taxon>Blepharisma</taxon>
    </lineage>
</organism>
<dbReference type="SUPFAM" id="SSF51556">
    <property type="entry name" value="Metallo-dependent hydrolases"/>
    <property type="match status" value="1"/>
</dbReference>
<evidence type="ECO:0000256" key="1">
    <source>
        <dbReference type="SAM" id="MobiDB-lite"/>
    </source>
</evidence>
<dbReference type="PANTHER" id="PTHR43668:SF2">
    <property type="entry name" value="ALLANTOINASE"/>
    <property type="match status" value="1"/>
</dbReference>
<dbReference type="InterPro" id="IPR006680">
    <property type="entry name" value="Amidohydro-rel"/>
</dbReference>
<name>A0AAU9KCG1_9CILI</name>
<dbReference type="InterPro" id="IPR032466">
    <property type="entry name" value="Metal_Hydrolase"/>
</dbReference>
<dbReference type="EMBL" id="CAJZBQ010000052">
    <property type="protein sequence ID" value="CAG9330862.1"/>
    <property type="molecule type" value="Genomic_DNA"/>
</dbReference>
<protein>
    <recommendedName>
        <fullName evidence="2">Amidohydrolase-related domain-containing protein</fullName>
    </recommendedName>
</protein>
<feature type="compositionally biased region" description="Low complexity" evidence="1">
    <location>
        <begin position="364"/>
        <end position="374"/>
    </location>
</feature>
<dbReference type="AlphaFoldDB" id="A0AAU9KCG1"/>
<dbReference type="InterPro" id="IPR011059">
    <property type="entry name" value="Metal-dep_hydrolase_composite"/>
</dbReference>
<comment type="caution">
    <text evidence="3">The sequence shown here is derived from an EMBL/GenBank/DDBJ whole genome shotgun (WGS) entry which is preliminary data.</text>
</comment>
<accession>A0AAU9KCG1</accession>
<sequence length="668" mass="75745">MGKKAIISKHIVLCSYTQNYSHHPIYGIILIDGEIIHDVIFLDENIPVQAIIEKYSEWDPQDCSDLYISPGLIDINVRREFENYTHLTKAAVAGGVTLISEEDGYYTDNPPTGELFCDLGKIALIDATNVNSMEVEACKGCLAFKGYFYPPSNSVRALPHNMTEVYSNLEKTGLPLFIDPTLPDPRMLYMASPMRMEALESRNDAKTSGNLNVFAGAFSNAIESEGEEEDEDYSEESPQDNVKRMSFDEEHIKIHSSPRTKDRSLSGEGFNYELTFQRNLSHLVCPEITEVEEEQTPAKKSKRKKNHKSKSTIYTIFDDLDRRIRESQQSIENLSLAEQFTYHESGPTQFLIKRKKSLSLGPADSYQSDSDSSDAGTVKAAPKSALYERRMVNRRPNPIKIEKKSSENDNKERLYIYHLANFPDHWEVSGVEKLIQSLRSNISIHVVNISSAAAINKIRQARDHFPNLTCEIPATQLYFTNNSIGDGQTIFKNTPPIRNRGNCNLLWDLLKMKAIDCITSQHAYIDPSMKSLDTGNFQKALNGICAIGFTLQAIWTMINVPVSSHTQLEHYIVRMSKWLSLHPSRILGLQDKRGSIEKGKYADLVIWAPYERVLAPEVHSEKKEMSPFLSQNLQGRIYKVYIRGKLAHDGTNFKARGKKIVRMNTNKN</sequence>
<dbReference type="Gene3D" id="3.20.20.140">
    <property type="entry name" value="Metal-dependent hydrolases"/>
    <property type="match status" value="2"/>
</dbReference>
<evidence type="ECO:0000259" key="2">
    <source>
        <dbReference type="Pfam" id="PF01979"/>
    </source>
</evidence>
<dbReference type="Proteomes" id="UP001162131">
    <property type="component" value="Unassembled WGS sequence"/>
</dbReference>